<dbReference type="GO" id="GO:0005886">
    <property type="term" value="C:plasma membrane"/>
    <property type="evidence" value="ECO:0007669"/>
    <property type="project" value="UniProtKB-SubCell"/>
</dbReference>
<evidence type="ECO:0000256" key="12">
    <source>
        <dbReference type="ARBA" id="ARBA00023180"/>
    </source>
</evidence>
<comment type="subcellular location">
    <subcellularLocation>
        <location evidence="1">Cell membrane</location>
        <topology evidence="1">Multi-pass membrane protein</topology>
    </subcellularLocation>
</comment>
<dbReference type="GO" id="GO:0004930">
    <property type="term" value="F:G protein-coupled receptor activity"/>
    <property type="evidence" value="ECO:0007669"/>
    <property type="project" value="UniProtKB-KW"/>
</dbReference>
<gene>
    <name evidence="18" type="ORF">BV898_01221</name>
</gene>
<evidence type="ECO:0000256" key="8">
    <source>
        <dbReference type="ARBA" id="ARBA00023040"/>
    </source>
</evidence>
<feature type="transmembrane region" description="Helical" evidence="16">
    <location>
        <begin position="715"/>
        <end position="732"/>
    </location>
</feature>
<feature type="compositionally biased region" description="Polar residues" evidence="15">
    <location>
        <begin position="1094"/>
        <end position="1104"/>
    </location>
</feature>
<evidence type="ECO:0000256" key="4">
    <source>
        <dbReference type="ARBA" id="ARBA00022553"/>
    </source>
</evidence>
<evidence type="ECO:0000313" key="18">
    <source>
        <dbReference type="EMBL" id="OQV25013.1"/>
    </source>
</evidence>
<feature type="transmembrane region" description="Helical" evidence="16">
    <location>
        <begin position="24"/>
        <end position="44"/>
    </location>
</feature>
<keyword evidence="12" id="KW-0325">Glycoprotein</keyword>
<feature type="transmembrane region" description="Helical" evidence="16">
    <location>
        <begin position="683"/>
        <end position="703"/>
    </location>
</feature>
<dbReference type="FunFam" id="2.10.50.30:FF:000001">
    <property type="entry name" value="metabotropic glutamate receptor 1"/>
    <property type="match status" value="1"/>
</dbReference>
<keyword evidence="5 16" id="KW-0812">Transmembrane</keyword>
<dbReference type="GO" id="GO:0007206">
    <property type="term" value="P:phospholipase C-activating G protein-coupled glutamate receptor signaling pathway"/>
    <property type="evidence" value="ECO:0007669"/>
    <property type="project" value="UniProtKB-ARBA"/>
</dbReference>
<dbReference type="PROSITE" id="PS50259">
    <property type="entry name" value="G_PROTEIN_RECEP_F3_4"/>
    <property type="match status" value="1"/>
</dbReference>
<dbReference type="EMBL" id="MTYJ01000004">
    <property type="protein sequence ID" value="OQV25013.1"/>
    <property type="molecule type" value="Genomic_DNA"/>
</dbReference>
<keyword evidence="6" id="KW-0732">Signal</keyword>
<dbReference type="AlphaFoldDB" id="A0A1W0XBY3"/>
<evidence type="ECO:0000256" key="3">
    <source>
        <dbReference type="ARBA" id="ARBA00022475"/>
    </source>
</evidence>
<evidence type="ECO:0000256" key="5">
    <source>
        <dbReference type="ARBA" id="ARBA00022692"/>
    </source>
</evidence>
<evidence type="ECO:0000256" key="1">
    <source>
        <dbReference type="ARBA" id="ARBA00004651"/>
    </source>
</evidence>
<dbReference type="OrthoDB" id="425344at2759"/>
<evidence type="ECO:0000256" key="7">
    <source>
        <dbReference type="ARBA" id="ARBA00022989"/>
    </source>
</evidence>
<feature type="region of interest" description="Disordered" evidence="15">
    <location>
        <begin position="1086"/>
        <end position="1152"/>
    </location>
</feature>
<feature type="transmembrane region" description="Helical" evidence="16">
    <location>
        <begin position="753"/>
        <end position="779"/>
    </location>
</feature>
<keyword evidence="3" id="KW-1003">Cell membrane</keyword>
<evidence type="ECO:0000256" key="13">
    <source>
        <dbReference type="ARBA" id="ARBA00023224"/>
    </source>
</evidence>
<keyword evidence="19" id="KW-1185">Reference proteome</keyword>
<evidence type="ECO:0000256" key="2">
    <source>
        <dbReference type="ARBA" id="ARBA00007242"/>
    </source>
</evidence>
<name>A0A1W0XBY3_HYPEX</name>
<comment type="caution">
    <text evidence="18">The sequence shown here is derived from an EMBL/GenBank/DDBJ whole genome shotgun (WGS) entry which is preliminary data.</text>
</comment>
<evidence type="ECO:0000256" key="11">
    <source>
        <dbReference type="ARBA" id="ARBA00023170"/>
    </source>
</evidence>
<organism evidence="18 19">
    <name type="scientific">Hypsibius exemplaris</name>
    <name type="common">Freshwater tardigrade</name>
    <dbReference type="NCBI Taxonomy" id="2072580"/>
    <lineage>
        <taxon>Eukaryota</taxon>
        <taxon>Metazoa</taxon>
        <taxon>Ecdysozoa</taxon>
        <taxon>Tardigrada</taxon>
        <taxon>Eutardigrada</taxon>
        <taxon>Parachela</taxon>
        <taxon>Hypsibioidea</taxon>
        <taxon>Hypsibiidae</taxon>
        <taxon>Hypsibius</taxon>
    </lineage>
</organism>
<keyword evidence="8" id="KW-0297">G-protein coupled receptor</keyword>
<dbReference type="CDD" id="cd15285">
    <property type="entry name" value="7tmC_mGluR_group1"/>
    <property type="match status" value="1"/>
</dbReference>
<keyword evidence="13" id="KW-0807">Transducer</keyword>
<comment type="similarity">
    <text evidence="2">Belongs to the G-protein coupled receptor 3 family.</text>
</comment>
<feature type="transmembrane region" description="Helical" evidence="16">
    <location>
        <begin position="646"/>
        <end position="671"/>
    </location>
</feature>
<dbReference type="PROSITE" id="PS00980">
    <property type="entry name" value="G_PROTEIN_RECEP_F3_2"/>
    <property type="match status" value="1"/>
</dbReference>
<proteinExistence type="inferred from homology"/>
<evidence type="ECO:0000256" key="14">
    <source>
        <dbReference type="ARBA" id="ARBA00054813"/>
    </source>
</evidence>
<feature type="transmembrane region" description="Helical" evidence="16">
    <location>
        <begin position="837"/>
        <end position="859"/>
    </location>
</feature>
<dbReference type="PANTHER" id="PTHR24060">
    <property type="entry name" value="METABOTROPIC GLUTAMATE RECEPTOR"/>
    <property type="match status" value="1"/>
</dbReference>
<accession>A0A1W0XBY3</accession>
<feature type="domain" description="G-protein coupled receptors family 3 profile" evidence="17">
    <location>
        <begin position="645"/>
        <end position="907"/>
    </location>
</feature>
<dbReference type="FunFam" id="3.40.50.2300:FF:000219">
    <property type="entry name" value="Glutamate metabotropic receptor 5"/>
    <property type="match status" value="2"/>
</dbReference>
<dbReference type="Pfam" id="PF00003">
    <property type="entry name" value="7tm_3"/>
    <property type="match status" value="1"/>
</dbReference>
<evidence type="ECO:0000256" key="10">
    <source>
        <dbReference type="ARBA" id="ARBA00023157"/>
    </source>
</evidence>
<keyword evidence="10" id="KW-1015">Disulfide bond</keyword>
<sequence length="1216" mass="135064">MLKAVIIWNISCWRSVACRCRRRWSSAAVLSAAWMTVTIMTLTFSGTTVVRGVGAASSHKKTAYVDGDIMIGALLSMHEQPEYRRAYSGERTCGKIWEQYGIQRMEATLKTIQAINANPRLLPNITLGVEIRDDCWYSPVALEQTIEFIRESIAAQTTGSGGAAGEKSDQNEPEICLSSVTESSGVTAAPRVKRKKNFVGVIGPGSSSVTIQVQNLLQLFNIPQIGYSATSPDLSDKTSYKYFLRVVPSDRFQAAVMLDLIIHHNWTYISAVCTKGSYGTSGLEAFKSLAKKSGICIATEDTLQSNPDDKEYERVVLNFLRYYPNARVVACFCEGQTVTGLFNAMRKLGVSGKLLLIGSDGWADRTDVVAGIEEEAVGGISIRIQSPYIDWFDEHYFTLNPWTNKGNPWFKEFWSVKFECQLPDSGDAVLGFAGANAEYRYNRTCTGREGLSDRYKQDAKMGFVIDSIYTLAHGLHNMHQDVCDGVPGLCAEMATINGSLLLEYLMQVNFTGVSGHMINFDENGDPPGRYDIMNFQERKGIYGYHKVGQWDNGNLQLQFPFQWTRENEGFDVVESVCSKPCRRGEVKAIQTGGVKCCWVCTACKLNEFLLDEFTCEACPPGWLPNENLTACLPITLEYVSWDSTQAVVGICFSCLGFLATAFTMTVFILHNHTTVVKASTRELSYIILVGIALSYATTFPLVAKPTLITCYMTRILPGFSFAMIYGALVTKTNRIARILAAGKKKIMTRKPRFMSALAQVVITWIIIGIEVAVLSAVLIKEPADSLLHFPELNRARLICNTSALGLIAPMGFDFFLIAMCTVYAIKTRNLPENFNEAKFIGFCMYTTCVIWLAFLPIYFGSDQKVLTMCLCISFSATVALLFLFMPKLYIILLRPERNTRSAFTTTNQVRINFGSNNVTKSMDSNSNERPYTFRRARPSGDSRGANCSRAPSILKRFSMRRPKKSTEIILNNVNIDSPSSSNSMENHVSDPAKQQLYNTTTKMLINRRQLLTRMSDVLEETSTAFREDSPENPPGTHVECQTSFELLQPLLDQYASSTTPNLRRRRRSLLLMCNEIEEELLSPSVSVPSWWSSKNPSLTSSQRDSMADGATSRLLQRGASGEETPTQQQCRGMMGSSSRYRDGSSSNLNATSVPPADDVVTLASSRVSLASLGSSVHLFAHRNGADPAKDTESLRNLREWLAEQGIILTDLETSLI</sequence>
<dbReference type="InterPro" id="IPR028082">
    <property type="entry name" value="Peripla_BP_I"/>
</dbReference>
<evidence type="ECO:0000259" key="17">
    <source>
        <dbReference type="PROSITE" id="PS50259"/>
    </source>
</evidence>
<dbReference type="InterPro" id="IPR050726">
    <property type="entry name" value="mGluR"/>
</dbReference>
<dbReference type="Gene3D" id="2.10.50.30">
    <property type="entry name" value="GPCR, family 3, nine cysteines domain"/>
    <property type="match status" value="1"/>
</dbReference>
<dbReference type="Gene3D" id="3.40.50.2300">
    <property type="match status" value="2"/>
</dbReference>
<evidence type="ECO:0000256" key="6">
    <source>
        <dbReference type="ARBA" id="ARBA00022729"/>
    </source>
</evidence>
<dbReference type="PRINTS" id="PR00593">
    <property type="entry name" value="MTABOTROPICR"/>
</dbReference>
<dbReference type="InterPro" id="IPR017978">
    <property type="entry name" value="GPCR_3_C"/>
</dbReference>
<evidence type="ECO:0000256" key="9">
    <source>
        <dbReference type="ARBA" id="ARBA00023136"/>
    </source>
</evidence>
<dbReference type="InterPro" id="IPR011500">
    <property type="entry name" value="GPCR_3_9-Cys_dom"/>
</dbReference>
<keyword evidence="9 16" id="KW-0472">Membrane</keyword>
<dbReference type="InterPro" id="IPR001828">
    <property type="entry name" value="ANF_lig-bd_rcpt"/>
</dbReference>
<reference evidence="19" key="1">
    <citation type="submission" date="2017-01" db="EMBL/GenBank/DDBJ databases">
        <title>Comparative genomics of anhydrobiosis in the tardigrade Hypsibius dujardini.</title>
        <authorList>
            <person name="Yoshida Y."/>
            <person name="Koutsovoulos G."/>
            <person name="Laetsch D."/>
            <person name="Stevens L."/>
            <person name="Kumar S."/>
            <person name="Horikawa D."/>
            <person name="Ishino K."/>
            <person name="Komine S."/>
            <person name="Tomita M."/>
            <person name="Blaxter M."/>
            <person name="Arakawa K."/>
        </authorList>
    </citation>
    <scope>NUCLEOTIDE SEQUENCE [LARGE SCALE GENOMIC DNA]</scope>
    <source>
        <strain evidence="19">Z151</strain>
    </source>
</reference>
<feature type="transmembrane region" description="Helical" evidence="16">
    <location>
        <begin position="865"/>
        <end position="884"/>
    </location>
</feature>
<dbReference type="InterPro" id="IPR000337">
    <property type="entry name" value="GPCR_3"/>
</dbReference>
<dbReference type="InterPro" id="IPR000162">
    <property type="entry name" value="GPCR_3_mtglu_rcpt"/>
</dbReference>
<dbReference type="Pfam" id="PF07562">
    <property type="entry name" value="NCD3G"/>
    <property type="match status" value="1"/>
</dbReference>
<dbReference type="Pfam" id="PF01094">
    <property type="entry name" value="ANF_receptor"/>
    <property type="match status" value="1"/>
</dbReference>
<keyword evidence="7 16" id="KW-1133">Transmembrane helix</keyword>
<dbReference type="SUPFAM" id="SSF53822">
    <property type="entry name" value="Periplasmic binding protein-like I"/>
    <property type="match status" value="1"/>
</dbReference>
<feature type="region of interest" description="Disordered" evidence="15">
    <location>
        <begin position="922"/>
        <end position="946"/>
    </location>
</feature>
<evidence type="ECO:0000256" key="16">
    <source>
        <dbReference type="SAM" id="Phobius"/>
    </source>
</evidence>
<dbReference type="Proteomes" id="UP000192578">
    <property type="component" value="Unassembled WGS sequence"/>
</dbReference>
<keyword evidence="11 18" id="KW-0675">Receptor</keyword>
<dbReference type="InterPro" id="IPR038550">
    <property type="entry name" value="GPCR_3_9-Cys_sf"/>
</dbReference>
<evidence type="ECO:0000313" key="19">
    <source>
        <dbReference type="Proteomes" id="UP000192578"/>
    </source>
</evidence>
<feature type="compositionally biased region" description="Low complexity" evidence="15">
    <location>
        <begin position="1131"/>
        <end position="1146"/>
    </location>
</feature>
<protein>
    <submittedName>
        <fullName evidence="18">Metabotropic glutamate receptor 5</fullName>
    </submittedName>
</protein>
<dbReference type="InterPro" id="IPR017979">
    <property type="entry name" value="GPCR_3_CS"/>
</dbReference>
<dbReference type="PRINTS" id="PR00248">
    <property type="entry name" value="GPCRMGR"/>
</dbReference>
<feature type="transmembrane region" description="Helical" evidence="16">
    <location>
        <begin position="803"/>
        <end position="825"/>
    </location>
</feature>
<comment type="function">
    <text evidence="14">G-protein coupled receptor for glutamate. Ligand binding causes a conformation change that triggers signaling via guanine nucleotide-binding proteins (G proteins) and modulates the activity of down-stream effectors.</text>
</comment>
<evidence type="ECO:0000256" key="15">
    <source>
        <dbReference type="SAM" id="MobiDB-lite"/>
    </source>
</evidence>
<keyword evidence="4" id="KW-0597">Phosphoprotein</keyword>